<name>I7B9F7_MYCHA</name>
<reference evidence="2" key="2">
    <citation type="submission" date="2012-07" db="EMBL/GenBank/DDBJ databases">
        <title>Complete genome sequence of 'Candidatus Mycoplasma haemolamae'.</title>
        <authorList>
            <person name="Guimaraes A.M.S."/>
            <person name="Toth B."/>
            <person name="Santos A.P."/>
            <person name="Nascimento N.C."/>
            <person name="Sojka J.E."/>
            <person name="Messick J.B."/>
        </authorList>
    </citation>
    <scope>NUCLEOTIDE SEQUENCE [LARGE SCALE GENOMIC DNA]</scope>
    <source>
        <strain evidence="2">Purdue</strain>
    </source>
</reference>
<reference evidence="1 2" key="1">
    <citation type="journal article" date="2012" name="J. Bacteriol.">
        <title>Genome Sequence of "Candidatus Mycoplasma haemolamae" Strain Purdue, a Red Blood Cell Pathogen of Alpacas (Vicugna pacos) and Llamas (Lama glama).</title>
        <authorList>
            <person name="Guimaraes A.M."/>
            <person name="Toth B."/>
            <person name="Santos A.P."/>
            <person name="do Nascimento N.C."/>
            <person name="Kritchevsky J.E."/>
            <person name="Messick J.B."/>
        </authorList>
    </citation>
    <scope>NUCLEOTIDE SEQUENCE [LARGE SCALE GENOMIC DNA]</scope>
    <source>
        <strain evidence="1 2">Purdue</strain>
    </source>
</reference>
<sequence>MLLSPFKVVGCVLVGGGVVGTSVYGITQLGGGQLALKVGLHKETHNTHKEGCEGDVCDHAIECANNHNGTALSCGHKCLEDFSYKGFLNDQERQKVFPDIKITVYNTYQECPENPKPTDLYKSGSFNSACPNPKITK</sequence>
<dbReference type="AlphaFoldDB" id="I7B9F7"/>
<dbReference type="STRING" id="1212765.MHLP_01650"/>
<dbReference type="HOGENOM" id="CLU_154531_0_0_14"/>
<dbReference type="EMBL" id="CP003731">
    <property type="protein sequence ID" value="AFO51910.1"/>
    <property type="molecule type" value="Genomic_DNA"/>
</dbReference>
<proteinExistence type="predicted"/>
<organism evidence="1 2">
    <name type="scientific">Mycoplasma haematolamae (strain Purdue)</name>
    <dbReference type="NCBI Taxonomy" id="1212765"/>
    <lineage>
        <taxon>Bacteria</taxon>
        <taxon>Bacillati</taxon>
        <taxon>Mycoplasmatota</taxon>
        <taxon>Mollicutes</taxon>
        <taxon>Mycoplasmataceae</taxon>
        <taxon>Mycoplasma</taxon>
    </lineage>
</organism>
<accession>I7B9F7</accession>
<evidence type="ECO:0000313" key="1">
    <source>
        <dbReference type="EMBL" id="AFO51910.1"/>
    </source>
</evidence>
<gene>
    <name evidence="1" type="ordered locus">MHLP_01650</name>
</gene>
<protein>
    <submittedName>
        <fullName evidence="1">Uncharacterized protein</fullName>
    </submittedName>
</protein>
<evidence type="ECO:0000313" key="2">
    <source>
        <dbReference type="Proteomes" id="UP000006502"/>
    </source>
</evidence>
<dbReference type="KEGG" id="mhl:MHLP_01650"/>
<dbReference type="Proteomes" id="UP000006502">
    <property type="component" value="Chromosome"/>
</dbReference>
<dbReference type="PATRIC" id="fig|1212765.3.peg.366"/>
<keyword evidence="2" id="KW-1185">Reference proteome</keyword>